<dbReference type="InterPro" id="IPR000626">
    <property type="entry name" value="Ubiquitin-like_dom"/>
</dbReference>
<dbReference type="Gene3D" id="3.10.20.90">
    <property type="entry name" value="Phosphatidylinositol 3-kinase Catalytic Subunit, Chain A, domain 1"/>
    <property type="match status" value="1"/>
</dbReference>
<evidence type="ECO:0000259" key="9">
    <source>
        <dbReference type="PROSITE" id="PS50053"/>
    </source>
</evidence>
<sequence length="78" mass="8181">MQIFVKTPTGKTITVEVESGGAVDSLKAKIHEKEGTRLRLRPPSPASVAPLLASARCAVARNARLAAPSCLILPHALP</sequence>
<comment type="subcellular location">
    <subcellularLocation>
        <location evidence="2">Cytoplasm</location>
    </subcellularLocation>
    <subcellularLocation>
        <location evidence="1">Nucleus</location>
    </subcellularLocation>
</comment>
<reference evidence="11" key="1">
    <citation type="journal article" date="2014" name="Science">
        <title>Ancient hybridizations among the ancestral genomes of bread wheat.</title>
        <authorList>
            <consortium name="International Wheat Genome Sequencing Consortium,"/>
            <person name="Marcussen T."/>
            <person name="Sandve S.R."/>
            <person name="Heier L."/>
            <person name="Spannagl M."/>
            <person name="Pfeifer M."/>
            <person name="Jakobsen K.S."/>
            <person name="Wulff B.B."/>
            <person name="Steuernagel B."/>
            <person name="Mayer K.F."/>
            <person name="Olsen O.A."/>
        </authorList>
    </citation>
    <scope>NUCLEOTIDE SEQUENCE [LARGE SCALE GENOMIC DNA]</scope>
    <source>
        <strain evidence="11">cv. AL8/78</strain>
    </source>
</reference>
<evidence type="ECO:0000256" key="5">
    <source>
        <dbReference type="ARBA" id="ARBA00022499"/>
    </source>
</evidence>
<evidence type="ECO:0000256" key="8">
    <source>
        <dbReference type="ARBA" id="ARBA00023242"/>
    </source>
</evidence>
<dbReference type="EnsemblPlants" id="AET2Gv21011400.22">
    <property type="protein sequence ID" value="AET2Gv21011400.22"/>
    <property type="gene ID" value="AET2Gv21011400"/>
</dbReference>
<proteinExistence type="inferred from homology"/>
<keyword evidence="8" id="KW-0539">Nucleus</keyword>
<accession>A0A453CYH9</accession>
<reference evidence="10" key="5">
    <citation type="journal article" date="2021" name="G3 (Bethesda)">
        <title>Aegilops tauschii genome assembly Aet v5.0 features greater sequence contiguity and improved annotation.</title>
        <authorList>
            <person name="Wang L."/>
            <person name="Zhu T."/>
            <person name="Rodriguez J.C."/>
            <person name="Deal K.R."/>
            <person name="Dubcovsky J."/>
            <person name="McGuire P.E."/>
            <person name="Lux T."/>
            <person name="Spannagl M."/>
            <person name="Mayer K.F.X."/>
            <person name="Baldrich P."/>
            <person name="Meyers B.C."/>
            <person name="Huo N."/>
            <person name="Gu Y.Q."/>
            <person name="Zhou H."/>
            <person name="Devos K.M."/>
            <person name="Bennetzen J.L."/>
            <person name="Unver T."/>
            <person name="Budak H."/>
            <person name="Gulick P.J."/>
            <person name="Galiba G."/>
            <person name="Kalapos B."/>
            <person name="Nelson D.R."/>
            <person name="Li P."/>
            <person name="You F.M."/>
            <person name="Luo M.C."/>
            <person name="Dvorak J."/>
        </authorList>
    </citation>
    <scope>NUCLEOTIDE SEQUENCE [LARGE SCALE GENOMIC DNA]</scope>
    <source>
        <strain evidence="10">cv. AL8/78</strain>
    </source>
</reference>
<evidence type="ECO:0000313" key="10">
    <source>
        <dbReference type="EnsemblPlants" id="AET2Gv21011400.22"/>
    </source>
</evidence>
<evidence type="ECO:0000256" key="6">
    <source>
        <dbReference type="ARBA" id="ARBA00022737"/>
    </source>
</evidence>
<keyword evidence="6" id="KW-0677">Repeat</keyword>
<evidence type="ECO:0000256" key="2">
    <source>
        <dbReference type="ARBA" id="ARBA00004496"/>
    </source>
</evidence>
<comment type="similarity">
    <text evidence="3">Belongs to the ubiquitin family.</text>
</comment>
<feature type="domain" description="Ubiquitin-like" evidence="9">
    <location>
        <begin position="1"/>
        <end position="35"/>
    </location>
</feature>
<dbReference type="PROSITE" id="PS50053">
    <property type="entry name" value="UBIQUITIN_2"/>
    <property type="match status" value="1"/>
</dbReference>
<keyword evidence="7" id="KW-0832">Ubl conjugation</keyword>
<evidence type="ECO:0000256" key="4">
    <source>
        <dbReference type="ARBA" id="ARBA00022490"/>
    </source>
</evidence>
<organism evidence="10 11">
    <name type="scientific">Aegilops tauschii subsp. strangulata</name>
    <name type="common">Goatgrass</name>
    <dbReference type="NCBI Taxonomy" id="200361"/>
    <lineage>
        <taxon>Eukaryota</taxon>
        <taxon>Viridiplantae</taxon>
        <taxon>Streptophyta</taxon>
        <taxon>Embryophyta</taxon>
        <taxon>Tracheophyta</taxon>
        <taxon>Spermatophyta</taxon>
        <taxon>Magnoliopsida</taxon>
        <taxon>Liliopsida</taxon>
        <taxon>Poales</taxon>
        <taxon>Poaceae</taxon>
        <taxon>BOP clade</taxon>
        <taxon>Pooideae</taxon>
        <taxon>Triticodae</taxon>
        <taxon>Triticeae</taxon>
        <taxon>Triticinae</taxon>
        <taxon>Aegilops</taxon>
    </lineage>
</organism>
<dbReference type="AlphaFoldDB" id="A0A453CYH9"/>
<evidence type="ECO:0000256" key="3">
    <source>
        <dbReference type="ARBA" id="ARBA00008430"/>
    </source>
</evidence>
<dbReference type="Proteomes" id="UP000015105">
    <property type="component" value="Chromosome 2D"/>
</dbReference>
<dbReference type="GO" id="GO:0005634">
    <property type="term" value="C:nucleus"/>
    <property type="evidence" value="ECO:0007669"/>
    <property type="project" value="UniProtKB-SubCell"/>
</dbReference>
<dbReference type="Pfam" id="PF00240">
    <property type="entry name" value="ubiquitin"/>
    <property type="match status" value="1"/>
</dbReference>
<evidence type="ECO:0000313" key="11">
    <source>
        <dbReference type="Proteomes" id="UP000015105"/>
    </source>
</evidence>
<reference evidence="10" key="3">
    <citation type="journal article" date="2017" name="Nature">
        <title>Genome sequence of the progenitor of the wheat D genome Aegilops tauschii.</title>
        <authorList>
            <person name="Luo M.C."/>
            <person name="Gu Y.Q."/>
            <person name="Puiu D."/>
            <person name="Wang H."/>
            <person name="Twardziok S.O."/>
            <person name="Deal K.R."/>
            <person name="Huo N."/>
            <person name="Zhu T."/>
            <person name="Wang L."/>
            <person name="Wang Y."/>
            <person name="McGuire P.E."/>
            <person name="Liu S."/>
            <person name="Long H."/>
            <person name="Ramasamy R.K."/>
            <person name="Rodriguez J.C."/>
            <person name="Van S.L."/>
            <person name="Yuan L."/>
            <person name="Wang Z."/>
            <person name="Xia Z."/>
            <person name="Xiao L."/>
            <person name="Anderson O.D."/>
            <person name="Ouyang S."/>
            <person name="Liang Y."/>
            <person name="Zimin A.V."/>
            <person name="Pertea G."/>
            <person name="Qi P."/>
            <person name="Bennetzen J.L."/>
            <person name="Dai X."/>
            <person name="Dawson M.W."/>
            <person name="Muller H.G."/>
            <person name="Kugler K."/>
            <person name="Rivarola-Duarte L."/>
            <person name="Spannagl M."/>
            <person name="Mayer K.F.X."/>
            <person name="Lu F.H."/>
            <person name="Bevan M.W."/>
            <person name="Leroy P."/>
            <person name="Li P."/>
            <person name="You F.M."/>
            <person name="Sun Q."/>
            <person name="Liu Z."/>
            <person name="Lyons E."/>
            <person name="Wicker T."/>
            <person name="Salzberg S.L."/>
            <person name="Devos K.M."/>
            <person name="Dvorak J."/>
        </authorList>
    </citation>
    <scope>NUCLEOTIDE SEQUENCE [LARGE SCALE GENOMIC DNA]</scope>
    <source>
        <strain evidence="10">cv. AL8/78</strain>
    </source>
</reference>
<dbReference type="Gramene" id="AET2Gv21011400.22">
    <property type="protein sequence ID" value="AET2Gv21011400.22"/>
    <property type="gene ID" value="AET2Gv21011400"/>
</dbReference>
<dbReference type="InterPro" id="IPR029071">
    <property type="entry name" value="Ubiquitin-like_domsf"/>
</dbReference>
<dbReference type="SUPFAM" id="SSF54236">
    <property type="entry name" value="Ubiquitin-like"/>
    <property type="match status" value="1"/>
</dbReference>
<name>A0A453CYH9_AEGTS</name>
<reference evidence="11" key="2">
    <citation type="journal article" date="2017" name="Nat. Plants">
        <title>The Aegilops tauschii genome reveals multiple impacts of transposons.</title>
        <authorList>
            <person name="Zhao G."/>
            <person name="Zou C."/>
            <person name="Li K."/>
            <person name="Wang K."/>
            <person name="Li T."/>
            <person name="Gao L."/>
            <person name="Zhang X."/>
            <person name="Wang H."/>
            <person name="Yang Z."/>
            <person name="Liu X."/>
            <person name="Jiang W."/>
            <person name="Mao L."/>
            <person name="Kong X."/>
            <person name="Jiao Y."/>
            <person name="Jia J."/>
        </authorList>
    </citation>
    <scope>NUCLEOTIDE SEQUENCE [LARGE SCALE GENOMIC DNA]</scope>
    <source>
        <strain evidence="11">cv. AL8/78</strain>
    </source>
</reference>
<dbReference type="GO" id="GO:0005737">
    <property type="term" value="C:cytoplasm"/>
    <property type="evidence" value="ECO:0007669"/>
    <property type="project" value="UniProtKB-SubCell"/>
</dbReference>
<dbReference type="FunFam" id="3.10.20.90:FF:000469">
    <property type="entry name" value="Polyubiquitin-C"/>
    <property type="match status" value="1"/>
</dbReference>
<reference evidence="10" key="4">
    <citation type="submission" date="2019-03" db="UniProtKB">
        <authorList>
            <consortium name="EnsemblPlants"/>
        </authorList>
    </citation>
    <scope>IDENTIFICATION</scope>
</reference>
<evidence type="ECO:0000256" key="7">
    <source>
        <dbReference type="ARBA" id="ARBA00022843"/>
    </source>
</evidence>
<keyword evidence="4" id="KW-0963">Cytoplasm</keyword>
<keyword evidence="5" id="KW-1017">Isopeptide bond</keyword>
<evidence type="ECO:0000256" key="1">
    <source>
        <dbReference type="ARBA" id="ARBA00004123"/>
    </source>
</evidence>
<protein>
    <recommendedName>
        <fullName evidence="9">Ubiquitin-like domain-containing protein</fullName>
    </recommendedName>
</protein>
<keyword evidence="11" id="KW-1185">Reference proteome</keyword>